<keyword evidence="5 6" id="KW-0472">Membrane</keyword>
<evidence type="ECO:0000313" key="7">
    <source>
        <dbReference type="EMBL" id="OGZ19125.1"/>
    </source>
</evidence>
<evidence type="ECO:0008006" key="9">
    <source>
        <dbReference type="Google" id="ProtNLM"/>
    </source>
</evidence>
<dbReference type="Pfam" id="PF03706">
    <property type="entry name" value="LPG_synthase_TM"/>
    <property type="match status" value="1"/>
</dbReference>
<dbReference type="AlphaFoldDB" id="A0A1G2E076"/>
<feature type="transmembrane region" description="Helical" evidence="6">
    <location>
        <begin position="6"/>
        <end position="22"/>
    </location>
</feature>
<comment type="caution">
    <text evidence="7">The sequence shown here is derived from an EMBL/GenBank/DDBJ whole genome shotgun (WGS) entry which is preliminary data.</text>
</comment>
<evidence type="ECO:0000256" key="4">
    <source>
        <dbReference type="ARBA" id="ARBA00022989"/>
    </source>
</evidence>
<sequence>MKKVLLLLLSLLAGVALFIWVLRTVGWQEIKNALLVFSGWQGLVILFITFLMAVFGTWKWKAILDGKGQKISFGELFRYYLATFSIRLFIPIAIIGAEIFQGYILKKKNDVPWDKGMASVIIDRILEWTANLTVIILGAVAFLLMIGIPPMNLIIIFGSVLLILTAAISFFYFKAFKRQSLAKFFCWFLSHGQENQLVDIEKETFLFFKPRKSHMWKVLGLNFLRAGFMLLRTWILIIFLGGKISVLSALSVLSFTYLAVALPIPTALGSHEAIQSFAFNYLHLKTATATAFTMIIRGAEVLTALVGVIIFFRLGAFLIKATIFKRFNNCSNNHDGNQ</sequence>
<feature type="transmembrane region" description="Helical" evidence="6">
    <location>
        <begin position="78"/>
        <end position="104"/>
    </location>
</feature>
<name>A0A1G2E076_9BACT</name>
<evidence type="ECO:0000256" key="2">
    <source>
        <dbReference type="ARBA" id="ARBA00022475"/>
    </source>
</evidence>
<evidence type="ECO:0000313" key="8">
    <source>
        <dbReference type="Proteomes" id="UP000176662"/>
    </source>
</evidence>
<comment type="subcellular location">
    <subcellularLocation>
        <location evidence="1">Cell membrane</location>
        <topology evidence="1">Multi-pass membrane protein</topology>
    </subcellularLocation>
</comment>
<dbReference type="NCBIfam" id="TIGR00374">
    <property type="entry name" value="flippase-like domain"/>
    <property type="match status" value="1"/>
</dbReference>
<gene>
    <name evidence="7" type="ORF">A2Z68_01735</name>
</gene>
<proteinExistence type="predicted"/>
<protein>
    <recommendedName>
        <fullName evidence="9">TIGR00374 family protein</fullName>
    </recommendedName>
</protein>
<dbReference type="PANTHER" id="PTHR40277">
    <property type="entry name" value="BLL5419 PROTEIN"/>
    <property type="match status" value="1"/>
</dbReference>
<evidence type="ECO:0000256" key="3">
    <source>
        <dbReference type="ARBA" id="ARBA00022692"/>
    </source>
</evidence>
<evidence type="ECO:0000256" key="1">
    <source>
        <dbReference type="ARBA" id="ARBA00004651"/>
    </source>
</evidence>
<accession>A0A1G2E076</accession>
<feature type="transmembrane region" description="Helical" evidence="6">
    <location>
        <begin position="34"/>
        <end position="58"/>
    </location>
</feature>
<dbReference type="Proteomes" id="UP000176662">
    <property type="component" value="Unassembled WGS sequence"/>
</dbReference>
<keyword evidence="2" id="KW-1003">Cell membrane</keyword>
<keyword evidence="3 6" id="KW-0812">Transmembrane</keyword>
<dbReference type="PANTHER" id="PTHR40277:SF1">
    <property type="entry name" value="BLL5419 PROTEIN"/>
    <property type="match status" value="1"/>
</dbReference>
<feature type="transmembrane region" description="Helical" evidence="6">
    <location>
        <begin position="154"/>
        <end position="173"/>
    </location>
</feature>
<evidence type="ECO:0000256" key="6">
    <source>
        <dbReference type="SAM" id="Phobius"/>
    </source>
</evidence>
<dbReference type="GO" id="GO:0005886">
    <property type="term" value="C:plasma membrane"/>
    <property type="evidence" value="ECO:0007669"/>
    <property type="project" value="UniProtKB-SubCell"/>
</dbReference>
<keyword evidence="4 6" id="KW-1133">Transmembrane helix</keyword>
<feature type="transmembrane region" description="Helical" evidence="6">
    <location>
        <begin position="125"/>
        <end position="148"/>
    </location>
</feature>
<dbReference type="InterPro" id="IPR022791">
    <property type="entry name" value="L-PG_synthase/AglD"/>
</dbReference>
<feature type="transmembrane region" description="Helical" evidence="6">
    <location>
        <begin position="302"/>
        <end position="319"/>
    </location>
</feature>
<evidence type="ECO:0000256" key="5">
    <source>
        <dbReference type="ARBA" id="ARBA00023136"/>
    </source>
</evidence>
<reference evidence="7 8" key="1">
    <citation type="journal article" date="2016" name="Nat. Commun.">
        <title>Thousands of microbial genomes shed light on interconnected biogeochemical processes in an aquifer system.</title>
        <authorList>
            <person name="Anantharaman K."/>
            <person name="Brown C.T."/>
            <person name="Hug L.A."/>
            <person name="Sharon I."/>
            <person name="Castelle C.J."/>
            <person name="Probst A.J."/>
            <person name="Thomas B.C."/>
            <person name="Singh A."/>
            <person name="Wilkins M.J."/>
            <person name="Karaoz U."/>
            <person name="Brodie E.L."/>
            <person name="Williams K.H."/>
            <person name="Hubbard S.S."/>
            <person name="Banfield J.F."/>
        </authorList>
    </citation>
    <scope>NUCLEOTIDE SEQUENCE [LARGE SCALE GENOMIC DNA]</scope>
</reference>
<organism evidence="7 8">
    <name type="scientific">Candidatus Nealsonbacteria bacterium RBG_13_38_11</name>
    <dbReference type="NCBI Taxonomy" id="1801662"/>
    <lineage>
        <taxon>Bacteria</taxon>
        <taxon>Candidatus Nealsoniibacteriota</taxon>
    </lineage>
</organism>
<dbReference type="EMBL" id="MHLX01000014">
    <property type="protein sequence ID" value="OGZ19125.1"/>
    <property type="molecule type" value="Genomic_DNA"/>
</dbReference>